<proteinExistence type="predicted"/>
<keyword evidence="3" id="KW-1185">Reference proteome</keyword>
<sequence length="275" mass="30484">MSPTASTWGPASTRAGAMSAAEAALERATGLVEPIGLAEVLETAELQTRVDRKYFVPAELFGRFTARLALRVLEIDGLRVFGYESVYFDTRWLTSYRNHVQRRRRRYKIRTRTYTDTGLCLFEVKLEGHRGSTVKERVPHPADQRDRITGAAADHLDRTLRAAYAHAAPTGLRKVLTTDYRRATFTLPAEGARLTCDVSLHCHDGAASVRDTGRHVLVESKSGAGGSSADRLLRDLGVRPISMSKYCVGVAALHPGVPSNPWRRMLRQHFEPGQG</sequence>
<organism evidence="2 3">
    <name type="scientific">Actinokineospora guangxiensis</name>
    <dbReference type="NCBI Taxonomy" id="1490288"/>
    <lineage>
        <taxon>Bacteria</taxon>
        <taxon>Bacillati</taxon>
        <taxon>Actinomycetota</taxon>
        <taxon>Actinomycetes</taxon>
        <taxon>Pseudonocardiales</taxon>
        <taxon>Pseudonocardiaceae</taxon>
        <taxon>Actinokineospora</taxon>
    </lineage>
</organism>
<reference evidence="3" key="1">
    <citation type="journal article" date="2019" name="Int. J. Syst. Evol. Microbiol.">
        <title>The Global Catalogue of Microorganisms (GCM) 10K type strain sequencing project: providing services to taxonomists for standard genome sequencing and annotation.</title>
        <authorList>
            <consortium name="The Broad Institute Genomics Platform"/>
            <consortium name="The Broad Institute Genome Sequencing Center for Infectious Disease"/>
            <person name="Wu L."/>
            <person name="Ma J."/>
        </authorList>
    </citation>
    <scope>NUCLEOTIDE SEQUENCE [LARGE SCALE GENOMIC DNA]</scope>
    <source>
        <strain evidence="3">CCUG 59778</strain>
    </source>
</reference>
<dbReference type="InterPro" id="IPR018966">
    <property type="entry name" value="VTC_domain"/>
</dbReference>
<evidence type="ECO:0000313" key="3">
    <source>
        <dbReference type="Proteomes" id="UP001596157"/>
    </source>
</evidence>
<dbReference type="InterPro" id="IPR042267">
    <property type="entry name" value="VTC_sf"/>
</dbReference>
<comment type="caution">
    <text evidence="2">The sequence shown here is derived from an EMBL/GenBank/DDBJ whole genome shotgun (WGS) entry which is preliminary data.</text>
</comment>
<dbReference type="Proteomes" id="UP001596157">
    <property type="component" value="Unassembled WGS sequence"/>
</dbReference>
<dbReference type="EMBL" id="JBHSKF010000005">
    <property type="protein sequence ID" value="MFC5288166.1"/>
    <property type="molecule type" value="Genomic_DNA"/>
</dbReference>
<evidence type="ECO:0000313" key="2">
    <source>
        <dbReference type="EMBL" id="MFC5288166.1"/>
    </source>
</evidence>
<dbReference type="Gene3D" id="3.20.100.30">
    <property type="entry name" value="VTC, catalytic tunnel domain"/>
    <property type="match status" value="1"/>
</dbReference>
<dbReference type="Pfam" id="PF09359">
    <property type="entry name" value="VTC"/>
    <property type="match status" value="1"/>
</dbReference>
<dbReference type="InterPro" id="IPR033469">
    <property type="entry name" value="CYTH-like_dom_sf"/>
</dbReference>
<gene>
    <name evidence="2" type="ORF">ACFPM7_13990</name>
</gene>
<dbReference type="RefSeq" id="WP_378247833.1">
    <property type="nucleotide sequence ID" value="NZ_JBHSKF010000005.1"/>
</dbReference>
<dbReference type="CDD" id="cd07750">
    <property type="entry name" value="PolyPPase_VTC_like"/>
    <property type="match status" value="1"/>
</dbReference>
<evidence type="ECO:0000259" key="1">
    <source>
        <dbReference type="Pfam" id="PF09359"/>
    </source>
</evidence>
<accession>A0ABW0EPU9</accession>
<feature type="domain" description="VTC" evidence="1">
    <location>
        <begin position="50"/>
        <end position="254"/>
    </location>
</feature>
<dbReference type="SUPFAM" id="SSF55154">
    <property type="entry name" value="CYTH-like phosphatases"/>
    <property type="match status" value="1"/>
</dbReference>
<name>A0ABW0EPU9_9PSEU</name>
<protein>
    <submittedName>
        <fullName evidence="2">Polyphosphate polymerase domain-containing protein</fullName>
    </submittedName>
</protein>